<accession>A0A381TAF3</accession>
<gene>
    <name evidence="1" type="ORF">METZ01_LOCUS66010</name>
</gene>
<dbReference type="Pfam" id="PF20583">
    <property type="entry name" value="DUF6786"/>
    <property type="match status" value="1"/>
</dbReference>
<evidence type="ECO:0000313" key="1">
    <source>
        <dbReference type="EMBL" id="SVA13156.1"/>
    </source>
</evidence>
<dbReference type="EMBL" id="UINC01004279">
    <property type="protein sequence ID" value="SVA13156.1"/>
    <property type="molecule type" value="Genomic_DNA"/>
</dbReference>
<reference evidence="1" key="1">
    <citation type="submission" date="2018-05" db="EMBL/GenBank/DDBJ databases">
        <authorList>
            <person name="Lanie J.A."/>
            <person name="Ng W.-L."/>
            <person name="Kazmierczak K.M."/>
            <person name="Andrzejewski T.M."/>
            <person name="Davidsen T.M."/>
            <person name="Wayne K.J."/>
            <person name="Tettelin H."/>
            <person name="Glass J.I."/>
            <person name="Rusch D."/>
            <person name="Podicherti R."/>
            <person name="Tsui H.-C.T."/>
            <person name="Winkler M.E."/>
        </authorList>
    </citation>
    <scope>NUCLEOTIDE SEQUENCE</scope>
</reference>
<name>A0A381TAF3_9ZZZZ</name>
<organism evidence="1">
    <name type="scientific">marine metagenome</name>
    <dbReference type="NCBI Taxonomy" id="408172"/>
    <lineage>
        <taxon>unclassified sequences</taxon>
        <taxon>metagenomes</taxon>
        <taxon>ecological metagenomes</taxon>
    </lineage>
</organism>
<proteinExistence type="predicted"/>
<dbReference type="InterPro" id="IPR046713">
    <property type="entry name" value="DUF6786"/>
</dbReference>
<sequence length="418" mass="45910">MAATEWAWRVLSAGILFSTTACQPMADAPLSQNELTRSIEDAKSFQDDVEFLERHMELVILRRADSRAQVVVAPHWQGRVMTSTANSDTGIGYGWINEALIASGELQPHINAVGGEDRFWLGPEGGQFSIFFQNNDPFDLEHWQTPPALDTTPYEVTTRDDSQVAFTHHVTLTNYSDSRFDVRIDRAVRLVEASGLGVAIPPSVQSVAYESENTITNVGPNVWAPDTGLLSIWILGMFKHSPKTVVIIPFRAGSEDNLGPIVNDAYFGKVPDDRLTIRNTVLFFRADGAYRSKIGLSPQRSTPVLGSYDATRQLLTVVRYDLPEGATDYVNSMWEFQDEPYAGDAVNSYNDGPPSPGAAALGPFYELETSSPAAALTPGQSLTHKHQTYHFEGTKVSLDPIVQETFGVSLNTIVTALP</sequence>
<dbReference type="AlphaFoldDB" id="A0A381TAF3"/>
<protein>
    <submittedName>
        <fullName evidence="1">Uncharacterized protein</fullName>
    </submittedName>
</protein>